<sequence>MTPLLDPISYPPNTIVRRMAVCTQAASKFGICAKPGEPAPADLRFIGKPLATSHQSDLALLNPESCKDILKRGLTCMTDDAIQQATLAKQASRETSRIRVILTAWEIEEAEHHAELLRLLQHTNIETYKEANEEASWFEKLLSDRSLAEVQSDLSLNPAFYHNDLVSLANTDELLNQLENQAQDRDLIVSQEEFASNLRALMVDQDGGDGKESETDESGYNSNAASDC</sequence>
<gene>
    <name evidence="2" type="ORF">EV702DRAFT_1051746</name>
</gene>
<comment type="caution">
    <text evidence="2">The sequence shown here is derived from an EMBL/GenBank/DDBJ whole genome shotgun (WGS) entry which is preliminary data.</text>
</comment>
<feature type="region of interest" description="Disordered" evidence="1">
    <location>
        <begin position="202"/>
        <end position="228"/>
    </location>
</feature>
<proteinExistence type="predicted"/>
<name>A0A9P6ZGA3_9AGAM</name>
<evidence type="ECO:0000313" key="3">
    <source>
        <dbReference type="Proteomes" id="UP000714275"/>
    </source>
</evidence>
<dbReference type="AlphaFoldDB" id="A0A9P6ZGA3"/>
<dbReference type="OrthoDB" id="2673676at2759"/>
<feature type="compositionally biased region" description="Polar residues" evidence="1">
    <location>
        <begin position="218"/>
        <end position="228"/>
    </location>
</feature>
<keyword evidence="3" id="KW-1185">Reference proteome</keyword>
<organism evidence="2 3">
    <name type="scientific">Suillus placidus</name>
    <dbReference type="NCBI Taxonomy" id="48579"/>
    <lineage>
        <taxon>Eukaryota</taxon>
        <taxon>Fungi</taxon>
        <taxon>Dikarya</taxon>
        <taxon>Basidiomycota</taxon>
        <taxon>Agaricomycotina</taxon>
        <taxon>Agaricomycetes</taxon>
        <taxon>Agaricomycetidae</taxon>
        <taxon>Boletales</taxon>
        <taxon>Suillineae</taxon>
        <taxon>Suillaceae</taxon>
        <taxon>Suillus</taxon>
    </lineage>
</organism>
<accession>A0A9P6ZGA3</accession>
<reference evidence="2" key="1">
    <citation type="journal article" date="2020" name="New Phytol.">
        <title>Comparative genomics reveals dynamic genome evolution in host specialist ectomycorrhizal fungi.</title>
        <authorList>
            <person name="Lofgren L.A."/>
            <person name="Nguyen N.H."/>
            <person name="Vilgalys R."/>
            <person name="Ruytinx J."/>
            <person name="Liao H.L."/>
            <person name="Branco S."/>
            <person name="Kuo A."/>
            <person name="LaButti K."/>
            <person name="Lipzen A."/>
            <person name="Andreopoulos W."/>
            <person name="Pangilinan J."/>
            <person name="Riley R."/>
            <person name="Hundley H."/>
            <person name="Na H."/>
            <person name="Barry K."/>
            <person name="Grigoriev I.V."/>
            <person name="Stajich J.E."/>
            <person name="Kennedy P.G."/>
        </authorList>
    </citation>
    <scope>NUCLEOTIDE SEQUENCE</scope>
    <source>
        <strain evidence="2">DOB743</strain>
    </source>
</reference>
<dbReference type="Proteomes" id="UP000714275">
    <property type="component" value="Unassembled WGS sequence"/>
</dbReference>
<protein>
    <submittedName>
        <fullName evidence="2">Uncharacterized protein</fullName>
    </submittedName>
</protein>
<evidence type="ECO:0000313" key="2">
    <source>
        <dbReference type="EMBL" id="KAG1763645.1"/>
    </source>
</evidence>
<dbReference type="EMBL" id="JABBWD010000156">
    <property type="protein sequence ID" value="KAG1763645.1"/>
    <property type="molecule type" value="Genomic_DNA"/>
</dbReference>
<evidence type="ECO:0000256" key="1">
    <source>
        <dbReference type="SAM" id="MobiDB-lite"/>
    </source>
</evidence>